<dbReference type="Pfam" id="PF03631">
    <property type="entry name" value="Virul_fac_BrkB"/>
    <property type="match status" value="1"/>
</dbReference>
<evidence type="ECO:0000256" key="3">
    <source>
        <dbReference type="ARBA" id="ARBA00022519"/>
    </source>
</evidence>
<accession>A0ABM9AH88</accession>
<dbReference type="Proteomes" id="UP000838100">
    <property type="component" value="Unassembled WGS sequence"/>
</dbReference>
<comment type="subcellular location">
    <subcellularLocation>
        <location evidence="1 7">Cell membrane</location>
        <topology evidence="1 7">Multi-pass membrane protein</topology>
    </subcellularLocation>
</comment>
<gene>
    <name evidence="8" type="ORF">SIN8267_02716</name>
</gene>
<dbReference type="InterPro" id="IPR017039">
    <property type="entry name" value="Virul_fac_BrkB"/>
</dbReference>
<evidence type="ECO:0000256" key="2">
    <source>
        <dbReference type="ARBA" id="ARBA00022475"/>
    </source>
</evidence>
<evidence type="ECO:0000256" key="5">
    <source>
        <dbReference type="ARBA" id="ARBA00022989"/>
    </source>
</evidence>
<comment type="caution">
    <text evidence="8">The sequence shown here is derived from an EMBL/GenBank/DDBJ whole genome shotgun (WGS) entry which is preliminary data.</text>
</comment>
<feature type="transmembrane region" description="Helical" evidence="7">
    <location>
        <begin position="92"/>
        <end position="111"/>
    </location>
</feature>
<feature type="transmembrane region" description="Helical" evidence="7">
    <location>
        <begin position="132"/>
        <end position="156"/>
    </location>
</feature>
<keyword evidence="6 7" id="KW-0472">Membrane</keyword>
<organism evidence="8 9">
    <name type="scientific">Sinobacterium norvegicum</name>
    <dbReference type="NCBI Taxonomy" id="1641715"/>
    <lineage>
        <taxon>Bacteria</taxon>
        <taxon>Pseudomonadati</taxon>
        <taxon>Pseudomonadota</taxon>
        <taxon>Gammaproteobacteria</taxon>
        <taxon>Cellvibrionales</taxon>
        <taxon>Spongiibacteraceae</taxon>
        <taxon>Sinobacterium</taxon>
    </lineage>
</organism>
<evidence type="ECO:0000256" key="1">
    <source>
        <dbReference type="ARBA" id="ARBA00004651"/>
    </source>
</evidence>
<dbReference type="InterPro" id="IPR023679">
    <property type="entry name" value="UPF0761_bac"/>
</dbReference>
<keyword evidence="9" id="KW-1185">Reference proteome</keyword>
<keyword evidence="3" id="KW-0997">Cell inner membrane</keyword>
<reference evidence="8" key="1">
    <citation type="submission" date="2021-12" db="EMBL/GenBank/DDBJ databases">
        <authorList>
            <person name="Rodrigo-Torres L."/>
            <person name="Arahal R. D."/>
            <person name="Lucena T."/>
        </authorList>
    </citation>
    <scope>NUCLEOTIDE SEQUENCE</scope>
    <source>
        <strain evidence="8">CECT 8267</strain>
    </source>
</reference>
<keyword evidence="4 7" id="KW-0812">Transmembrane</keyword>
<dbReference type="NCBIfam" id="TIGR00765">
    <property type="entry name" value="yihY_not_rbn"/>
    <property type="match status" value="1"/>
</dbReference>
<feature type="transmembrane region" description="Helical" evidence="7">
    <location>
        <begin position="27"/>
        <end position="49"/>
    </location>
</feature>
<evidence type="ECO:0000256" key="7">
    <source>
        <dbReference type="HAMAP-Rule" id="MF_00672"/>
    </source>
</evidence>
<feature type="transmembrane region" description="Helical" evidence="7">
    <location>
        <begin position="233"/>
        <end position="258"/>
    </location>
</feature>
<dbReference type="PANTHER" id="PTHR30213:SF0">
    <property type="entry name" value="UPF0761 MEMBRANE PROTEIN YIHY"/>
    <property type="match status" value="1"/>
</dbReference>
<dbReference type="HAMAP" id="MF_00672">
    <property type="entry name" value="UPF0761"/>
    <property type="match status" value="1"/>
</dbReference>
<name>A0ABM9AH88_9GAMM</name>
<dbReference type="RefSeq" id="WP_237445264.1">
    <property type="nucleotide sequence ID" value="NZ_CAKLPX010000003.1"/>
</dbReference>
<protein>
    <recommendedName>
        <fullName evidence="7">UPF0761 membrane protein SIN8267_02716</fullName>
    </recommendedName>
</protein>
<feature type="transmembrane region" description="Helical" evidence="7">
    <location>
        <begin position="168"/>
        <end position="191"/>
    </location>
</feature>
<comment type="caution">
    <text evidence="7">Lacks conserved residue(s) required for the propagation of feature annotation.</text>
</comment>
<evidence type="ECO:0000313" key="8">
    <source>
        <dbReference type="EMBL" id="CAH0992583.1"/>
    </source>
</evidence>
<sequence length="412" mass="46117">MNIMHHLIAFLRHLIRRYIEDGCRESAAALTYTSLFAVVPLMTVSYAVLSAVPEFQSVGNDIQSMIFSHFIPSTGAEIQQYLVQFSQQAQKLSTVGAAFLAVTAYLMLKSIETTFNKIWRTQQNRKGLSNFLLYWAVLSLGPIFIGIGLLVTTYLLSLSIFETEDVALITPLFLQFLPLLLVTATFTLLFAAVPNCHVPFKHALIGGAITAICLELSKQLFTTLVANTSYQVIYGTFAAIPLFLVWVYFSWLIVLMGAEFVRALSSFHALKSSDYPNLILTIGLIDAMAKQQNNNQPPFHDEDITSQPWLFDNDSISAHHWQALRTTLLEQKIIYQTNDDAYVLGINIHLIDIWSLAKRLPGGLDLEELSSITAIEKDSCPWLAKLKQAIVNINQHNQQQLDSSLSALISEK</sequence>
<comment type="similarity">
    <text evidence="7">Belongs to the UPF0761 family.</text>
</comment>
<proteinExistence type="inferred from homology"/>
<evidence type="ECO:0000256" key="6">
    <source>
        <dbReference type="ARBA" id="ARBA00023136"/>
    </source>
</evidence>
<keyword evidence="5 7" id="KW-1133">Transmembrane helix</keyword>
<dbReference type="PANTHER" id="PTHR30213">
    <property type="entry name" value="INNER MEMBRANE PROTEIN YHJD"/>
    <property type="match status" value="1"/>
</dbReference>
<keyword evidence="2 7" id="KW-1003">Cell membrane</keyword>
<dbReference type="EMBL" id="CAKLPX010000003">
    <property type="protein sequence ID" value="CAH0992583.1"/>
    <property type="molecule type" value="Genomic_DNA"/>
</dbReference>
<evidence type="ECO:0000256" key="4">
    <source>
        <dbReference type="ARBA" id="ARBA00022692"/>
    </source>
</evidence>
<evidence type="ECO:0000313" key="9">
    <source>
        <dbReference type="Proteomes" id="UP000838100"/>
    </source>
</evidence>